<dbReference type="Proteomes" id="UP000887013">
    <property type="component" value="Unassembled WGS sequence"/>
</dbReference>
<evidence type="ECO:0000313" key="1">
    <source>
        <dbReference type="EMBL" id="GFT36263.1"/>
    </source>
</evidence>
<reference evidence="1" key="1">
    <citation type="submission" date="2020-08" db="EMBL/GenBank/DDBJ databases">
        <title>Multicomponent nature underlies the extraordinary mechanical properties of spider dragline silk.</title>
        <authorList>
            <person name="Kono N."/>
            <person name="Nakamura H."/>
            <person name="Mori M."/>
            <person name="Yoshida Y."/>
            <person name="Ohtoshi R."/>
            <person name="Malay A.D."/>
            <person name="Moran D.A.P."/>
            <person name="Tomita M."/>
            <person name="Numata K."/>
            <person name="Arakawa K."/>
        </authorList>
    </citation>
    <scope>NUCLEOTIDE SEQUENCE</scope>
</reference>
<keyword evidence="2" id="KW-1185">Reference proteome</keyword>
<dbReference type="EMBL" id="BMAW01062540">
    <property type="protein sequence ID" value="GFT36263.1"/>
    <property type="molecule type" value="Genomic_DNA"/>
</dbReference>
<name>A0A8X6NUX2_NEPPI</name>
<evidence type="ECO:0000313" key="2">
    <source>
        <dbReference type="Proteomes" id="UP000887013"/>
    </source>
</evidence>
<sequence length="113" mass="12999">MQEQSTAITTVISLILLVNTKEIAYRQESTEQHRLFTRLLVSKFKRYSKLQFVNMIPELLIIALEIYCKKVNVVRRLKRFRSWPRVPRASGGCSMGLGFQILLLSDIEVSAVA</sequence>
<comment type="caution">
    <text evidence="1">The sequence shown here is derived from an EMBL/GenBank/DDBJ whole genome shotgun (WGS) entry which is preliminary data.</text>
</comment>
<proteinExistence type="predicted"/>
<organism evidence="1 2">
    <name type="scientific">Nephila pilipes</name>
    <name type="common">Giant wood spider</name>
    <name type="synonym">Nephila maculata</name>
    <dbReference type="NCBI Taxonomy" id="299642"/>
    <lineage>
        <taxon>Eukaryota</taxon>
        <taxon>Metazoa</taxon>
        <taxon>Ecdysozoa</taxon>
        <taxon>Arthropoda</taxon>
        <taxon>Chelicerata</taxon>
        <taxon>Arachnida</taxon>
        <taxon>Araneae</taxon>
        <taxon>Araneomorphae</taxon>
        <taxon>Entelegynae</taxon>
        <taxon>Araneoidea</taxon>
        <taxon>Nephilidae</taxon>
        <taxon>Nephila</taxon>
    </lineage>
</organism>
<protein>
    <submittedName>
        <fullName evidence="1">Uncharacterized protein</fullName>
    </submittedName>
</protein>
<dbReference type="AlphaFoldDB" id="A0A8X6NUX2"/>
<gene>
    <name evidence="1" type="ORF">NPIL_690241</name>
</gene>
<accession>A0A8X6NUX2</accession>